<organism evidence="2 3">
    <name type="scientific">Eumeta variegata</name>
    <name type="common">Bagworm moth</name>
    <name type="synonym">Eumeta japonica</name>
    <dbReference type="NCBI Taxonomy" id="151549"/>
    <lineage>
        <taxon>Eukaryota</taxon>
        <taxon>Metazoa</taxon>
        <taxon>Ecdysozoa</taxon>
        <taxon>Arthropoda</taxon>
        <taxon>Hexapoda</taxon>
        <taxon>Insecta</taxon>
        <taxon>Pterygota</taxon>
        <taxon>Neoptera</taxon>
        <taxon>Endopterygota</taxon>
        <taxon>Lepidoptera</taxon>
        <taxon>Glossata</taxon>
        <taxon>Ditrysia</taxon>
        <taxon>Tineoidea</taxon>
        <taxon>Psychidae</taxon>
        <taxon>Oiketicinae</taxon>
        <taxon>Eumeta</taxon>
    </lineage>
</organism>
<sequence>MLLNARLDPTYWTDVQLAAQKVEKHQGNSISLVYNIRRNWLLDIPGVSRGDVTSFPFQNALGCRLRLRLSRSRAGYVLKLHISFRGNVNRGVPRLLGTSATPACLTRAGYCTRASSAIKELYRIITPKGQCTHRKIIPRLSSTSTHSASLSSDKGVLEKKSRVNANKYPHTSSALTNETAKGAHFSRPPGGTLEKSPSQVTNVSLSPQDEVVCAEVHHADPLPINGLTYRDFVQTLTIRRQQATDTYLHRCRIRCNTSLVDALTCEAREATSNAPTPLSVFRTHAQIKLSNIARINGEKI</sequence>
<evidence type="ECO:0000313" key="2">
    <source>
        <dbReference type="EMBL" id="GBP77017.1"/>
    </source>
</evidence>
<evidence type="ECO:0000256" key="1">
    <source>
        <dbReference type="SAM" id="MobiDB-lite"/>
    </source>
</evidence>
<dbReference type="Proteomes" id="UP000299102">
    <property type="component" value="Unassembled WGS sequence"/>
</dbReference>
<feature type="region of interest" description="Disordered" evidence="1">
    <location>
        <begin position="170"/>
        <end position="200"/>
    </location>
</feature>
<gene>
    <name evidence="2" type="ORF">EVAR_49578_1</name>
</gene>
<proteinExistence type="predicted"/>
<protein>
    <submittedName>
        <fullName evidence="2">Uncharacterized protein</fullName>
    </submittedName>
</protein>
<reference evidence="2 3" key="1">
    <citation type="journal article" date="2019" name="Commun. Biol.">
        <title>The bagworm genome reveals a unique fibroin gene that provides high tensile strength.</title>
        <authorList>
            <person name="Kono N."/>
            <person name="Nakamura H."/>
            <person name="Ohtoshi R."/>
            <person name="Tomita M."/>
            <person name="Numata K."/>
            <person name="Arakawa K."/>
        </authorList>
    </citation>
    <scope>NUCLEOTIDE SEQUENCE [LARGE SCALE GENOMIC DNA]</scope>
</reference>
<feature type="compositionally biased region" description="Polar residues" evidence="1">
    <location>
        <begin position="170"/>
        <end position="179"/>
    </location>
</feature>
<keyword evidence="3" id="KW-1185">Reference proteome</keyword>
<comment type="caution">
    <text evidence="2">The sequence shown here is derived from an EMBL/GenBank/DDBJ whole genome shotgun (WGS) entry which is preliminary data.</text>
</comment>
<dbReference type="EMBL" id="BGZK01001314">
    <property type="protein sequence ID" value="GBP77017.1"/>
    <property type="molecule type" value="Genomic_DNA"/>
</dbReference>
<evidence type="ECO:0000313" key="3">
    <source>
        <dbReference type="Proteomes" id="UP000299102"/>
    </source>
</evidence>
<accession>A0A4C1YRG3</accession>
<dbReference type="AlphaFoldDB" id="A0A4C1YRG3"/>
<name>A0A4C1YRG3_EUMVA</name>